<feature type="compositionally biased region" description="Low complexity" evidence="7">
    <location>
        <begin position="200"/>
        <end position="212"/>
    </location>
</feature>
<reference evidence="9 10" key="1">
    <citation type="submission" date="2020-11" db="EMBL/GenBank/DDBJ databases">
        <title>Kefir isolates.</title>
        <authorList>
            <person name="Marcisauskas S."/>
            <person name="Kim Y."/>
            <person name="Blasche S."/>
        </authorList>
    </citation>
    <scope>NUCLEOTIDE SEQUENCE [LARGE SCALE GENOMIC DNA]</scope>
    <source>
        <strain evidence="9 10">KR</strain>
    </source>
</reference>
<evidence type="ECO:0000313" key="9">
    <source>
        <dbReference type="EMBL" id="KAG0654179.1"/>
    </source>
</evidence>
<evidence type="ECO:0000256" key="2">
    <source>
        <dbReference type="ARBA" id="ARBA00022692"/>
    </source>
</evidence>
<dbReference type="Pfam" id="PF06775">
    <property type="entry name" value="Seipin"/>
    <property type="match status" value="1"/>
</dbReference>
<dbReference type="CDD" id="cd23995">
    <property type="entry name" value="Seipin_BSCL2_like"/>
    <property type="match status" value="1"/>
</dbReference>
<evidence type="ECO:0000256" key="6">
    <source>
        <dbReference type="ARBA" id="ARBA00023136"/>
    </source>
</evidence>
<keyword evidence="3" id="KW-0256">Endoplasmic reticulum</keyword>
<dbReference type="EMBL" id="PUHQ01000158">
    <property type="protein sequence ID" value="KAG0654179.1"/>
    <property type="molecule type" value="Genomic_DNA"/>
</dbReference>
<feature type="compositionally biased region" description="Basic and acidic residues" evidence="7">
    <location>
        <begin position="424"/>
        <end position="439"/>
    </location>
</feature>
<feature type="compositionally biased region" description="Basic and acidic residues" evidence="7">
    <location>
        <begin position="560"/>
        <end position="573"/>
    </location>
</feature>
<keyword evidence="5" id="KW-0443">Lipid metabolism</keyword>
<organism evidence="9 10">
    <name type="scientific">Rhodotorula mucilaginosa</name>
    <name type="common">Yeast</name>
    <name type="synonym">Rhodotorula rubra</name>
    <dbReference type="NCBI Taxonomy" id="5537"/>
    <lineage>
        <taxon>Eukaryota</taxon>
        <taxon>Fungi</taxon>
        <taxon>Dikarya</taxon>
        <taxon>Basidiomycota</taxon>
        <taxon>Pucciniomycotina</taxon>
        <taxon>Microbotryomycetes</taxon>
        <taxon>Sporidiobolales</taxon>
        <taxon>Sporidiobolaceae</taxon>
        <taxon>Rhodotorula</taxon>
    </lineage>
</organism>
<evidence type="ECO:0008006" key="11">
    <source>
        <dbReference type="Google" id="ProtNLM"/>
    </source>
</evidence>
<comment type="caution">
    <text evidence="9">The sequence shown here is derived from an EMBL/GenBank/DDBJ whole genome shotgun (WGS) entry which is preliminary data.</text>
</comment>
<feature type="compositionally biased region" description="Acidic residues" evidence="7">
    <location>
        <begin position="464"/>
        <end position="481"/>
    </location>
</feature>
<gene>
    <name evidence="9" type="ORF">C6P46_001860</name>
</gene>
<feature type="compositionally biased region" description="Gly residues" evidence="7">
    <location>
        <begin position="441"/>
        <end position="461"/>
    </location>
</feature>
<protein>
    <recommendedName>
        <fullName evidence="11">Seipin</fullName>
    </recommendedName>
</protein>
<dbReference type="AlphaFoldDB" id="A0A9P6VSC9"/>
<feature type="compositionally biased region" description="Low complexity" evidence="7">
    <location>
        <begin position="516"/>
        <end position="551"/>
    </location>
</feature>
<evidence type="ECO:0000256" key="3">
    <source>
        <dbReference type="ARBA" id="ARBA00022824"/>
    </source>
</evidence>
<comment type="subcellular location">
    <subcellularLocation>
        <location evidence="1">Endoplasmic reticulum membrane</location>
        <topology evidence="1">Multi-pass membrane protein</topology>
    </subcellularLocation>
</comment>
<feature type="region of interest" description="Disordered" evidence="7">
    <location>
        <begin position="355"/>
        <end position="399"/>
    </location>
</feature>
<dbReference type="OrthoDB" id="3990054at2759"/>
<dbReference type="InterPro" id="IPR009617">
    <property type="entry name" value="Seipin"/>
</dbReference>
<dbReference type="GO" id="GO:0005789">
    <property type="term" value="C:endoplasmic reticulum membrane"/>
    <property type="evidence" value="ECO:0007669"/>
    <property type="project" value="UniProtKB-SubCell"/>
</dbReference>
<accession>A0A9P6VSC9</accession>
<dbReference type="PANTHER" id="PTHR21212:SF0">
    <property type="entry name" value="SEIPIN"/>
    <property type="match status" value="1"/>
</dbReference>
<evidence type="ECO:0000256" key="7">
    <source>
        <dbReference type="SAM" id="MobiDB-lite"/>
    </source>
</evidence>
<dbReference type="PANTHER" id="PTHR21212">
    <property type="entry name" value="BERNARDINELLI-SEIP CONGENITAL LIPODYSTROPHY 2 HOMOLOG BSCL2 PROTEIN"/>
    <property type="match status" value="1"/>
</dbReference>
<keyword evidence="10" id="KW-1185">Reference proteome</keyword>
<keyword evidence="2 8" id="KW-0812">Transmembrane</keyword>
<evidence type="ECO:0000256" key="1">
    <source>
        <dbReference type="ARBA" id="ARBA00004477"/>
    </source>
</evidence>
<feature type="transmembrane region" description="Helical" evidence="8">
    <location>
        <begin position="311"/>
        <end position="336"/>
    </location>
</feature>
<evidence type="ECO:0000256" key="4">
    <source>
        <dbReference type="ARBA" id="ARBA00022989"/>
    </source>
</evidence>
<evidence type="ECO:0000256" key="5">
    <source>
        <dbReference type="ARBA" id="ARBA00023098"/>
    </source>
</evidence>
<dbReference type="GO" id="GO:0006629">
    <property type="term" value="P:lipid metabolic process"/>
    <property type="evidence" value="ECO:0007669"/>
    <property type="project" value="UniProtKB-KW"/>
</dbReference>
<feature type="transmembrane region" description="Helical" evidence="8">
    <location>
        <begin position="25"/>
        <end position="50"/>
    </location>
</feature>
<keyword evidence="4 8" id="KW-1133">Transmembrane helix</keyword>
<dbReference type="Proteomes" id="UP000777482">
    <property type="component" value="Unassembled WGS sequence"/>
</dbReference>
<feature type="compositionally biased region" description="Low complexity" evidence="7">
    <location>
        <begin position="374"/>
        <end position="385"/>
    </location>
</feature>
<proteinExistence type="predicted"/>
<name>A0A9P6VSC9_RHOMI</name>
<sequence>MTALRERTTRAAGAGRPLPLSAALLLARSFALVALAAVALLVALAAWFAVRAALAVDPVVATERVWLQYGHHRPPYAHVKLDPLKYNVPGPAYDVSLEATLPVNENNLRLGNFMVSLSLVDSLGSRAVNVSRPAILDPSNVSNPRRDRTSSVSIMRTLATFPLALLTPTPLTRCLASPAGTHLSTVLQVPLLENVALTSTPAPSGGAATAGGRRQSRWKGFTSRGGERRGRGGPVDTMFVEIGRRDTYPLTRDRETDAAAPLDLEEGEFDAIRRYSRGHPGLGRELQVYEAWIKVQVKPKGLRAFVHRHPWITFLFFFPTFLTLEAIAAVAIYLYFVATAPSSFSSAKHSLEVRAGEEEDLRTTPLPFGGSGSGASSPLTTTTNNESEEPPTSATPSDYEHLLDDSELVHGDEEEEVAAAAAARRVEERRRRRRQESMRLGRGGVGMSAASLGGGGGGGAGVEAEVEAGETESYMEGDSASDGDGRGGEETGVGFGLEEMEEAEWVKGEEDQEEGASTVAASATTRRTTSTFGPSIAGTSASSSSSAAATGVSWPISRARQREQAPRFSGRVDEGDEADL</sequence>
<dbReference type="GO" id="GO:0140042">
    <property type="term" value="P:lipid droplet formation"/>
    <property type="evidence" value="ECO:0007669"/>
    <property type="project" value="UniProtKB-ARBA"/>
</dbReference>
<keyword evidence="6 8" id="KW-0472">Membrane</keyword>
<feature type="region of interest" description="Disordered" evidence="7">
    <location>
        <begin position="200"/>
        <end position="235"/>
    </location>
</feature>
<evidence type="ECO:0000256" key="8">
    <source>
        <dbReference type="SAM" id="Phobius"/>
    </source>
</evidence>
<feature type="region of interest" description="Disordered" evidence="7">
    <location>
        <begin position="413"/>
        <end position="580"/>
    </location>
</feature>
<evidence type="ECO:0000313" key="10">
    <source>
        <dbReference type="Proteomes" id="UP000777482"/>
    </source>
</evidence>